<dbReference type="EMBL" id="NWUX01000003">
    <property type="protein sequence ID" value="PCF96622.1"/>
    <property type="molecule type" value="Genomic_DNA"/>
</dbReference>
<gene>
    <name evidence="10" type="ORF">CPA45_06300</name>
</gene>
<dbReference type="OrthoDB" id="9764895at2"/>
<dbReference type="InterPro" id="IPR013786">
    <property type="entry name" value="AcylCoA_DH/ox_N"/>
</dbReference>
<dbReference type="GO" id="GO:0050660">
    <property type="term" value="F:flavin adenine dinucleotide binding"/>
    <property type="evidence" value="ECO:0007669"/>
    <property type="project" value="InterPro"/>
</dbReference>
<organism evidence="10 11">
    <name type="scientific">Vreelandella nigrificans</name>
    <dbReference type="NCBI Taxonomy" id="2042704"/>
    <lineage>
        <taxon>Bacteria</taxon>
        <taxon>Pseudomonadati</taxon>
        <taxon>Pseudomonadota</taxon>
        <taxon>Gammaproteobacteria</taxon>
        <taxon>Oceanospirillales</taxon>
        <taxon>Halomonadaceae</taxon>
        <taxon>Vreelandella</taxon>
    </lineage>
</organism>
<dbReference type="AlphaFoldDB" id="A0A2A4HNY5"/>
<proteinExistence type="inferred from homology"/>
<name>A0A2A4HNY5_9GAMM</name>
<dbReference type="GO" id="GO:0003995">
    <property type="term" value="F:acyl-CoA dehydrogenase activity"/>
    <property type="evidence" value="ECO:0007669"/>
    <property type="project" value="InterPro"/>
</dbReference>
<evidence type="ECO:0000256" key="5">
    <source>
        <dbReference type="RuleBase" id="RU362125"/>
    </source>
</evidence>
<comment type="cofactor">
    <cofactor evidence="1 5">
        <name>FAD</name>
        <dbReference type="ChEBI" id="CHEBI:57692"/>
    </cofactor>
</comment>
<reference evidence="11" key="1">
    <citation type="submission" date="2017-09" db="EMBL/GenBank/DDBJ databases">
        <authorList>
            <person name="Cho G.-S."/>
            <person name="Oguntoyinbo F.A."/>
            <person name="Cnockaert M."/>
            <person name="Kabisch J."/>
            <person name="Neve H."/>
            <person name="Bockelmann W."/>
            <person name="Wenning M."/>
            <person name="Franz C.M."/>
            <person name="Vandamme P."/>
        </authorList>
    </citation>
    <scope>NUCLEOTIDE SEQUENCE [LARGE SCALE GENOMIC DNA]</scope>
    <source>
        <strain evidence="11">MBT G8648</strain>
    </source>
</reference>
<dbReference type="SUPFAM" id="SSF56645">
    <property type="entry name" value="Acyl-CoA dehydrogenase NM domain-like"/>
    <property type="match status" value="1"/>
</dbReference>
<feature type="domain" description="Acyl-CoA dehydrogenase/oxidase C-terminal" evidence="6">
    <location>
        <begin position="285"/>
        <end position="450"/>
    </location>
</feature>
<keyword evidence="3 5" id="KW-0285">Flavoprotein</keyword>
<evidence type="ECO:0000256" key="3">
    <source>
        <dbReference type="ARBA" id="ARBA00022630"/>
    </source>
</evidence>
<sequence>MGSKMICRNDLDFLLYQVIDTDELVSLERFAEHGRETFNAALDTAESIAIDYFAPHAAELDENEPRFDGERVELIPQVKEALDQYYGAGFGAATQDYELGGMQLPFTVSVACKAIFSAANISTLAYASLSGANANVIGAFGSESQQRLYRQPLLDGRFTGTMALTEPQAGSSLGDIATTAEPMVDGDYRLRGSKIFISAGDHELSENIVHLVLARIKGAPEGVKGLSLFLVPKYLVNEDGTLGPRNDVVLGGLIHKMGYRGTTSTILNFGEQGGAVAYLVGEPHRGLAYMFQMMNEARVGVGVGAVGLGYAAYRHALDYARERLQGRPPESKDASSSPQPIIAHADVRRMLLAAKSYVEGGLCLSLYGAQLADRKAWSADAAERERAAMLLDLLTPVLKSWPSRYCLEANSLAIQVHGGYGYSRDYPVERLYRDNRLNPIHEGTEGIQSLDLLGRKIMMHDGGSFKLLCDEIQVTIESTRCDSRIREFAESLQAALDRFRDTTKALSNLLREGDAKHALANSSLYLDAFGHLVVAWLWLRQAQAALAMQAASGSESEAFCHGKHMACQYFFRWELPRIEHSCHLLRALDTTCLAMPVDSF</sequence>
<dbReference type="Proteomes" id="UP000218677">
    <property type="component" value="Unassembled WGS sequence"/>
</dbReference>
<evidence type="ECO:0000256" key="4">
    <source>
        <dbReference type="ARBA" id="ARBA00022827"/>
    </source>
</evidence>
<dbReference type="InterPro" id="IPR052166">
    <property type="entry name" value="Diverse_Acyl-CoA_DH"/>
</dbReference>
<dbReference type="SUPFAM" id="SSF47203">
    <property type="entry name" value="Acyl-CoA dehydrogenase C-terminal domain-like"/>
    <property type="match status" value="1"/>
</dbReference>
<keyword evidence="11" id="KW-1185">Reference proteome</keyword>
<dbReference type="Pfam" id="PF02771">
    <property type="entry name" value="Acyl-CoA_dh_N"/>
    <property type="match status" value="1"/>
</dbReference>
<dbReference type="Gene3D" id="2.40.110.10">
    <property type="entry name" value="Butyryl-CoA Dehydrogenase, subunit A, domain 2"/>
    <property type="match status" value="1"/>
</dbReference>
<dbReference type="InterPro" id="IPR046373">
    <property type="entry name" value="Acyl-CoA_Oxase/DH_mid-dom_sf"/>
</dbReference>
<feature type="domain" description="Acyl-CoA oxidase/dehydrogenase middle" evidence="7">
    <location>
        <begin position="162"/>
        <end position="267"/>
    </location>
</feature>
<dbReference type="PANTHER" id="PTHR42803">
    <property type="entry name" value="ACYL-COA DEHYDROGENASE"/>
    <property type="match status" value="1"/>
</dbReference>
<dbReference type="InterPro" id="IPR009075">
    <property type="entry name" value="AcylCo_DH/oxidase_C"/>
</dbReference>
<accession>A0A2A4HNY5</accession>
<dbReference type="InterPro" id="IPR006091">
    <property type="entry name" value="Acyl-CoA_Oxase/DH_mid-dom"/>
</dbReference>
<dbReference type="InterPro" id="IPR037069">
    <property type="entry name" value="AcylCoA_DH/ox_N_sf"/>
</dbReference>
<evidence type="ECO:0000313" key="11">
    <source>
        <dbReference type="Proteomes" id="UP000218677"/>
    </source>
</evidence>
<protein>
    <submittedName>
        <fullName evidence="10">Acyl-CoA dehydrogenase</fullName>
    </submittedName>
</protein>
<keyword evidence="4 5" id="KW-0274">FAD</keyword>
<evidence type="ECO:0000259" key="8">
    <source>
        <dbReference type="Pfam" id="PF02771"/>
    </source>
</evidence>
<evidence type="ECO:0000259" key="7">
    <source>
        <dbReference type="Pfam" id="PF02770"/>
    </source>
</evidence>
<comment type="similarity">
    <text evidence="2 5">Belongs to the acyl-CoA dehydrogenase family.</text>
</comment>
<evidence type="ECO:0000259" key="9">
    <source>
        <dbReference type="Pfam" id="PF12806"/>
    </source>
</evidence>
<dbReference type="InterPro" id="IPR025878">
    <property type="entry name" value="Acyl-CoA_dh-like_C_dom"/>
</dbReference>
<dbReference type="InterPro" id="IPR006089">
    <property type="entry name" value="Acyl-CoA_DH_CS"/>
</dbReference>
<keyword evidence="5" id="KW-0560">Oxidoreductase</keyword>
<feature type="domain" description="Acyl-CoA dehydrogenase/oxidase N-terminal" evidence="8">
    <location>
        <begin position="39"/>
        <end position="156"/>
    </location>
</feature>
<comment type="caution">
    <text evidence="10">The sequence shown here is derived from an EMBL/GenBank/DDBJ whole genome shotgun (WGS) entry which is preliminary data.</text>
</comment>
<dbReference type="InterPro" id="IPR009100">
    <property type="entry name" value="AcylCoA_DH/oxidase_NM_dom_sf"/>
</dbReference>
<dbReference type="Pfam" id="PF02770">
    <property type="entry name" value="Acyl-CoA_dh_M"/>
    <property type="match status" value="1"/>
</dbReference>
<dbReference type="Gene3D" id="1.20.140.10">
    <property type="entry name" value="Butyryl-CoA Dehydrogenase, subunit A, domain 3"/>
    <property type="match status" value="1"/>
</dbReference>
<dbReference type="PROSITE" id="PS00073">
    <property type="entry name" value="ACYL_COA_DH_2"/>
    <property type="match status" value="1"/>
</dbReference>
<dbReference type="InterPro" id="IPR036250">
    <property type="entry name" value="AcylCo_DH-like_C"/>
</dbReference>
<dbReference type="Pfam" id="PF12806">
    <property type="entry name" value="Acyl-CoA_dh_C"/>
    <property type="match status" value="1"/>
</dbReference>
<evidence type="ECO:0000259" key="6">
    <source>
        <dbReference type="Pfam" id="PF00441"/>
    </source>
</evidence>
<evidence type="ECO:0000313" key="10">
    <source>
        <dbReference type="EMBL" id="PCF96622.1"/>
    </source>
</evidence>
<dbReference type="PANTHER" id="PTHR42803:SF3">
    <property type="entry name" value="ACYL-COA DEHYDROGENASE-RELATED"/>
    <property type="match status" value="1"/>
</dbReference>
<evidence type="ECO:0000256" key="1">
    <source>
        <dbReference type="ARBA" id="ARBA00001974"/>
    </source>
</evidence>
<evidence type="ECO:0000256" key="2">
    <source>
        <dbReference type="ARBA" id="ARBA00009347"/>
    </source>
</evidence>
<dbReference type="Pfam" id="PF00441">
    <property type="entry name" value="Acyl-CoA_dh_1"/>
    <property type="match status" value="1"/>
</dbReference>
<feature type="domain" description="Acetyl-CoA dehydrogenase-like C-terminal" evidence="9">
    <location>
        <begin position="469"/>
        <end position="596"/>
    </location>
</feature>
<dbReference type="Gene3D" id="1.10.540.10">
    <property type="entry name" value="Acyl-CoA dehydrogenase/oxidase, N-terminal domain"/>
    <property type="match status" value="1"/>
</dbReference>